<dbReference type="STRING" id="283909.R7VCE2"/>
<dbReference type="PROSITE" id="PS00028">
    <property type="entry name" value="ZINC_FINGER_C2H2_1"/>
    <property type="match status" value="3"/>
</dbReference>
<feature type="domain" description="C2H2-type" evidence="1">
    <location>
        <begin position="34"/>
        <end position="55"/>
    </location>
</feature>
<dbReference type="EnsemblMetazoa" id="CapteT142088">
    <property type="protein sequence ID" value="CapteP142088"/>
    <property type="gene ID" value="CapteG142088"/>
</dbReference>
<name>R7VCE2_CAPTE</name>
<dbReference type="SMART" id="SM00355">
    <property type="entry name" value="ZnF_C2H2"/>
    <property type="match status" value="3"/>
</dbReference>
<dbReference type="HOGENOM" id="CLU_092647_4_0_1"/>
<feature type="domain" description="C2H2-type" evidence="1">
    <location>
        <begin position="71"/>
        <end position="94"/>
    </location>
</feature>
<evidence type="ECO:0000313" key="4">
    <source>
        <dbReference type="Proteomes" id="UP000014760"/>
    </source>
</evidence>
<organism evidence="2">
    <name type="scientific">Capitella teleta</name>
    <name type="common">Polychaete worm</name>
    <dbReference type="NCBI Taxonomy" id="283909"/>
    <lineage>
        <taxon>Eukaryota</taxon>
        <taxon>Metazoa</taxon>
        <taxon>Spiralia</taxon>
        <taxon>Lophotrochozoa</taxon>
        <taxon>Annelida</taxon>
        <taxon>Polychaeta</taxon>
        <taxon>Sedentaria</taxon>
        <taxon>Scolecida</taxon>
        <taxon>Capitellidae</taxon>
        <taxon>Capitella</taxon>
    </lineage>
</organism>
<dbReference type="InterPro" id="IPR039258">
    <property type="entry name" value="ZNF511"/>
</dbReference>
<accession>R7VCE2</accession>
<reference evidence="2 4" key="2">
    <citation type="journal article" date="2013" name="Nature">
        <title>Insights into bilaterian evolution from three spiralian genomes.</title>
        <authorList>
            <person name="Simakov O."/>
            <person name="Marletaz F."/>
            <person name="Cho S.J."/>
            <person name="Edsinger-Gonzales E."/>
            <person name="Havlak P."/>
            <person name="Hellsten U."/>
            <person name="Kuo D.H."/>
            <person name="Larsson T."/>
            <person name="Lv J."/>
            <person name="Arendt D."/>
            <person name="Savage R."/>
            <person name="Osoegawa K."/>
            <person name="de Jong P."/>
            <person name="Grimwood J."/>
            <person name="Chapman J.A."/>
            <person name="Shapiro H."/>
            <person name="Aerts A."/>
            <person name="Otillar R.P."/>
            <person name="Terry A.Y."/>
            <person name="Boore J.L."/>
            <person name="Grigoriev I.V."/>
            <person name="Lindberg D.R."/>
            <person name="Seaver E.C."/>
            <person name="Weisblat D.A."/>
            <person name="Putnam N.H."/>
            <person name="Rokhsar D.S."/>
        </authorList>
    </citation>
    <scope>NUCLEOTIDE SEQUENCE</scope>
    <source>
        <strain evidence="2 4">I ESC-2004</strain>
    </source>
</reference>
<dbReference type="OrthoDB" id="18440at2759"/>
<dbReference type="PANTHER" id="PTHR21354">
    <property type="entry name" value="ZINC FINGER PROTEIN 511"/>
    <property type="match status" value="1"/>
</dbReference>
<evidence type="ECO:0000313" key="3">
    <source>
        <dbReference type="EnsemblMetazoa" id="CapteP142088"/>
    </source>
</evidence>
<feature type="domain" description="C2H2-type" evidence="1">
    <location>
        <begin position="7"/>
        <end position="30"/>
    </location>
</feature>
<evidence type="ECO:0000259" key="1">
    <source>
        <dbReference type="PROSITE" id="PS00028"/>
    </source>
</evidence>
<dbReference type="AlphaFoldDB" id="R7VCE2"/>
<dbReference type="InterPro" id="IPR013087">
    <property type="entry name" value="Znf_C2H2_type"/>
</dbReference>
<dbReference type="EMBL" id="KB294873">
    <property type="protein sequence ID" value="ELU13986.1"/>
    <property type="molecule type" value="Genomic_DNA"/>
</dbReference>
<evidence type="ECO:0000313" key="2">
    <source>
        <dbReference type="EMBL" id="ELU13986.1"/>
    </source>
</evidence>
<sequence length="135" mass="15503">RSAMIACQIGQCAKTFHDICSYESHYHSAHSNRCASCSKVLPTSRLLEIHVLENHDSMFPLLAEKQNMYQCLVATCSHLFPNPENRKEHLIKVHRYPASFRFERSRKKCANLPGKTCNVSTGFFFFPGEVKRIKV</sequence>
<dbReference type="Proteomes" id="UP000014760">
    <property type="component" value="Unassembled WGS sequence"/>
</dbReference>
<keyword evidence="4" id="KW-1185">Reference proteome</keyword>
<dbReference type="EMBL" id="AMQN01018768">
    <property type="status" value="NOT_ANNOTATED_CDS"/>
    <property type="molecule type" value="Genomic_DNA"/>
</dbReference>
<dbReference type="PANTHER" id="PTHR21354:SF0">
    <property type="entry name" value="ZINC FINGER PROTEIN 511"/>
    <property type="match status" value="1"/>
</dbReference>
<dbReference type="OMA" id="YNFNIIY"/>
<proteinExistence type="predicted"/>
<feature type="non-terminal residue" evidence="2">
    <location>
        <position position="1"/>
    </location>
</feature>
<gene>
    <name evidence="2" type="ORF">CAPTEDRAFT_142088</name>
</gene>
<reference evidence="4" key="1">
    <citation type="submission" date="2012-12" db="EMBL/GenBank/DDBJ databases">
        <authorList>
            <person name="Hellsten U."/>
            <person name="Grimwood J."/>
            <person name="Chapman J.A."/>
            <person name="Shapiro H."/>
            <person name="Aerts A."/>
            <person name="Otillar R.P."/>
            <person name="Terry A.Y."/>
            <person name="Boore J.L."/>
            <person name="Simakov O."/>
            <person name="Marletaz F."/>
            <person name="Cho S.-J."/>
            <person name="Edsinger-Gonzales E."/>
            <person name="Havlak P."/>
            <person name="Kuo D.-H."/>
            <person name="Larsson T."/>
            <person name="Lv J."/>
            <person name="Arendt D."/>
            <person name="Savage R."/>
            <person name="Osoegawa K."/>
            <person name="de Jong P."/>
            <person name="Lindberg D.R."/>
            <person name="Seaver E.C."/>
            <person name="Weisblat D.A."/>
            <person name="Putnam N.H."/>
            <person name="Grigoriev I.V."/>
            <person name="Rokhsar D.S."/>
        </authorList>
    </citation>
    <scope>NUCLEOTIDE SEQUENCE</scope>
    <source>
        <strain evidence="4">I ESC-2004</strain>
    </source>
</reference>
<reference evidence="3" key="3">
    <citation type="submission" date="2015-06" db="UniProtKB">
        <authorList>
            <consortium name="EnsemblMetazoa"/>
        </authorList>
    </citation>
    <scope>IDENTIFICATION</scope>
</reference>
<protein>
    <recommendedName>
        <fullName evidence="1">C2H2-type domain-containing protein</fullName>
    </recommendedName>
</protein>